<feature type="domain" description="Radical SAM core" evidence="7">
    <location>
        <begin position="23"/>
        <end position="238"/>
    </location>
</feature>
<keyword evidence="9" id="KW-1185">Reference proteome</keyword>
<evidence type="ECO:0000256" key="2">
    <source>
        <dbReference type="ARBA" id="ARBA00022485"/>
    </source>
</evidence>
<keyword evidence="4" id="KW-0479">Metal-binding</keyword>
<dbReference type="CDD" id="cd01335">
    <property type="entry name" value="Radical_SAM"/>
    <property type="match status" value="1"/>
</dbReference>
<keyword evidence="6" id="KW-0411">Iron-sulfur</keyword>
<evidence type="ECO:0000256" key="1">
    <source>
        <dbReference type="ARBA" id="ARBA00001966"/>
    </source>
</evidence>
<dbReference type="SFLD" id="SFLDG01067">
    <property type="entry name" value="SPASM/twitch_domain_containing"/>
    <property type="match status" value="1"/>
</dbReference>
<reference evidence="8 9" key="2">
    <citation type="submission" date="2019-05" db="EMBL/GenBank/DDBJ databases">
        <authorList>
            <person name="Suflita J.M."/>
            <person name="Marks C.R."/>
        </authorList>
    </citation>
    <scope>NUCLEOTIDE SEQUENCE [LARGE SCALE GENOMIC DNA]</scope>
    <source>
        <strain evidence="8 9">ALDC</strain>
    </source>
</reference>
<dbReference type="KEGG" id="dax:FDQ92_09085"/>
<organism evidence="8 9">
    <name type="scientific">Desulfoglaeba alkanexedens ALDC</name>
    <dbReference type="NCBI Taxonomy" id="980445"/>
    <lineage>
        <taxon>Bacteria</taxon>
        <taxon>Pseudomonadati</taxon>
        <taxon>Thermodesulfobacteriota</taxon>
        <taxon>Syntrophobacteria</taxon>
        <taxon>Syntrophobacterales</taxon>
        <taxon>Syntrophobacteraceae</taxon>
        <taxon>Desulfoglaeba</taxon>
    </lineage>
</organism>
<comment type="cofactor">
    <cofactor evidence="1">
        <name>[4Fe-4S] cluster</name>
        <dbReference type="ChEBI" id="CHEBI:49883"/>
    </cofactor>
</comment>
<dbReference type="GO" id="GO:0051539">
    <property type="term" value="F:4 iron, 4 sulfur cluster binding"/>
    <property type="evidence" value="ECO:0007669"/>
    <property type="project" value="UniProtKB-KW"/>
</dbReference>
<evidence type="ECO:0000256" key="3">
    <source>
        <dbReference type="ARBA" id="ARBA00022691"/>
    </source>
</evidence>
<dbReference type="Pfam" id="PF04055">
    <property type="entry name" value="Radical_SAM"/>
    <property type="match status" value="1"/>
</dbReference>
<keyword evidence="2" id="KW-0004">4Fe-4S</keyword>
<dbReference type="PANTHER" id="PTHR11228:SF35">
    <property type="entry name" value="MOLYBDENUM COFACTOR BIOSYNTHESIS PROTEIN A-RELATED"/>
    <property type="match status" value="1"/>
</dbReference>
<accession>A0A4P8L379</accession>
<dbReference type="InterPro" id="IPR017200">
    <property type="entry name" value="PqqE-like"/>
</dbReference>
<sequence length="384" mass="43776">MIEGLSPQEFLDITREKFRMMVREAKPLMCWYSITEECDLHCKFCFADSHRPWDNELTTQEVYDLLDNIAEAGTRAIVFGGGEPTLRPDLLDVIRYAARYKGMFVALNTHGQHLSRTLVRGLANAGVSQVKVSVDGLRESHEWNRGPGTFDKCMQALKNCVDIGIESVIWIATISQMNYHEVPQMVEMAMGLGVDICMVQLFPGGRWKGKSDLLLTKDQVRDWQRFMAEQQKVHGWQRIQFENRYQICEDCYALKVAANPDRIGDFTDTPCGCISGIWQYIIDASGKVVIGDIVTPELVIGDLRTQRLKDIWHNSELADRLRDRDKLKGKCGKCELRYVCGGCRRMAFSRTGDIMGADPQCWYNPRLESKYDDQVQEAVQGPRG</sequence>
<dbReference type="InterPro" id="IPR050377">
    <property type="entry name" value="Radical_SAM_PqqE_MftC-like"/>
</dbReference>
<proteinExistence type="predicted"/>
<dbReference type="PIRSF" id="PIRSF037420">
    <property type="entry name" value="PQQ_syn_pqqE"/>
    <property type="match status" value="1"/>
</dbReference>
<evidence type="ECO:0000256" key="5">
    <source>
        <dbReference type="ARBA" id="ARBA00023004"/>
    </source>
</evidence>
<dbReference type="EMBL" id="CP040098">
    <property type="protein sequence ID" value="QCQ22300.1"/>
    <property type="molecule type" value="Genomic_DNA"/>
</dbReference>
<dbReference type="AlphaFoldDB" id="A0A4P8L379"/>
<keyword evidence="3" id="KW-0949">S-adenosyl-L-methionine</keyword>
<dbReference type="CDD" id="cd21123">
    <property type="entry name" value="SPASM_MftC-like"/>
    <property type="match status" value="1"/>
</dbReference>
<evidence type="ECO:0000313" key="8">
    <source>
        <dbReference type="EMBL" id="QCQ22300.1"/>
    </source>
</evidence>
<dbReference type="InterPro" id="IPR007197">
    <property type="entry name" value="rSAM"/>
</dbReference>
<dbReference type="Proteomes" id="UP000298602">
    <property type="component" value="Chromosome"/>
</dbReference>
<evidence type="ECO:0000313" key="9">
    <source>
        <dbReference type="Proteomes" id="UP000298602"/>
    </source>
</evidence>
<dbReference type="InterPro" id="IPR023885">
    <property type="entry name" value="4Fe4S-binding_SPASM_dom"/>
</dbReference>
<dbReference type="NCBIfam" id="TIGR04085">
    <property type="entry name" value="rSAM_more_4Fe4S"/>
    <property type="match status" value="1"/>
</dbReference>
<dbReference type="InterPro" id="IPR013785">
    <property type="entry name" value="Aldolase_TIM"/>
</dbReference>
<name>A0A4P8L379_9BACT</name>
<dbReference type="InterPro" id="IPR058240">
    <property type="entry name" value="rSAM_sf"/>
</dbReference>
<evidence type="ECO:0000259" key="7">
    <source>
        <dbReference type="PROSITE" id="PS51918"/>
    </source>
</evidence>
<dbReference type="Pfam" id="PF13186">
    <property type="entry name" value="SPASM"/>
    <property type="match status" value="1"/>
</dbReference>
<dbReference type="SUPFAM" id="SSF102114">
    <property type="entry name" value="Radical SAM enzymes"/>
    <property type="match status" value="1"/>
</dbReference>
<dbReference type="SFLD" id="SFLDS00029">
    <property type="entry name" value="Radical_SAM"/>
    <property type="match status" value="1"/>
</dbReference>
<gene>
    <name evidence="8" type="ORF">FDQ92_09085</name>
</gene>
<dbReference type="PROSITE" id="PS51918">
    <property type="entry name" value="RADICAL_SAM"/>
    <property type="match status" value="1"/>
</dbReference>
<dbReference type="SMART" id="SM00729">
    <property type="entry name" value="Elp3"/>
    <property type="match status" value="1"/>
</dbReference>
<keyword evidence="5" id="KW-0408">Iron</keyword>
<evidence type="ECO:0000256" key="6">
    <source>
        <dbReference type="ARBA" id="ARBA00023014"/>
    </source>
</evidence>
<dbReference type="RefSeq" id="WP_137424358.1">
    <property type="nucleotide sequence ID" value="NZ_CP040098.1"/>
</dbReference>
<protein>
    <submittedName>
        <fullName evidence="8">Radical SAM protein</fullName>
    </submittedName>
</protein>
<evidence type="ECO:0000256" key="4">
    <source>
        <dbReference type="ARBA" id="ARBA00022723"/>
    </source>
</evidence>
<dbReference type="OrthoDB" id="9782387at2"/>
<dbReference type="PANTHER" id="PTHR11228">
    <property type="entry name" value="RADICAL SAM DOMAIN PROTEIN"/>
    <property type="match status" value="1"/>
</dbReference>
<dbReference type="Gene3D" id="3.20.20.70">
    <property type="entry name" value="Aldolase class I"/>
    <property type="match status" value="1"/>
</dbReference>
<dbReference type="SFLD" id="SFLDG01386">
    <property type="entry name" value="main_SPASM_domain-containing"/>
    <property type="match status" value="1"/>
</dbReference>
<reference evidence="8 9" key="1">
    <citation type="submission" date="2019-05" db="EMBL/GenBank/DDBJ databases">
        <title>The Complete Genome Sequence of the n-alkane-degrading Desulfoglaeba alkanexedens ALDC reveals multiple alkylsuccinate synthase gene clusters.</title>
        <authorList>
            <person name="Callaghan A.V."/>
            <person name="Davidova I.A."/>
            <person name="Duncan K.E."/>
            <person name="Morris B."/>
            <person name="McInerney M.J."/>
        </authorList>
    </citation>
    <scope>NUCLEOTIDE SEQUENCE [LARGE SCALE GENOMIC DNA]</scope>
    <source>
        <strain evidence="8 9">ALDC</strain>
    </source>
</reference>
<dbReference type="GO" id="GO:0003824">
    <property type="term" value="F:catalytic activity"/>
    <property type="evidence" value="ECO:0007669"/>
    <property type="project" value="InterPro"/>
</dbReference>
<dbReference type="GO" id="GO:0046872">
    <property type="term" value="F:metal ion binding"/>
    <property type="evidence" value="ECO:0007669"/>
    <property type="project" value="UniProtKB-KW"/>
</dbReference>
<dbReference type="InterPro" id="IPR006638">
    <property type="entry name" value="Elp3/MiaA/NifB-like_rSAM"/>
</dbReference>